<dbReference type="Pfam" id="PF09579">
    <property type="entry name" value="Spore_YtfJ"/>
    <property type="match status" value="1"/>
</dbReference>
<protein>
    <submittedName>
        <fullName evidence="1">Sporulation protein YtfJ</fullName>
    </submittedName>
</protein>
<gene>
    <name evidence="1" type="ORF">M972_111599</name>
</gene>
<sequence>MAEHPIQGLMETAMESIKEMVDVNTIVGDAVQAPDGTVIIPISKVTFGFAAGGGEFASCCSVDEKGEDSSDDSSKPEIKFPFAGGSGAGVSINPVAFMVVGQGQIKLLPVNINSSLEKILDLIPEIIEKTKDSVKKNLKVKKEIKPGNGESCAKSSKEDENE</sequence>
<dbReference type="Proteomes" id="UP000223596">
    <property type="component" value="Unassembled WGS sequence"/>
</dbReference>
<dbReference type="NCBIfam" id="TIGR02874">
    <property type="entry name" value="spore_ytfJ"/>
    <property type="match status" value="1"/>
</dbReference>
<dbReference type="InterPro" id="IPR014229">
    <property type="entry name" value="Spore_YtfJ"/>
</dbReference>
<dbReference type="RefSeq" id="WP_003516171.1">
    <property type="nucleotide sequence ID" value="NZ_CP013828.1"/>
</dbReference>
<comment type="caution">
    <text evidence="1">The sequence shown here is derived from an EMBL/GenBank/DDBJ whole genome shotgun (WGS) entry which is preliminary data.</text>
</comment>
<dbReference type="PIRSF" id="PIRSF021377">
    <property type="entry name" value="YtfJ"/>
    <property type="match status" value="1"/>
</dbReference>
<evidence type="ECO:0000313" key="2">
    <source>
        <dbReference type="Proteomes" id="UP000223596"/>
    </source>
</evidence>
<evidence type="ECO:0000313" key="1">
    <source>
        <dbReference type="EMBL" id="PFH02811.1"/>
    </source>
</evidence>
<dbReference type="PANTHER" id="PTHR39162:SF1">
    <property type="entry name" value="SPORULATION PROTEIN YTFJ"/>
    <property type="match status" value="1"/>
</dbReference>
<dbReference type="GeneID" id="35804619"/>
<dbReference type="PANTHER" id="PTHR39162">
    <property type="entry name" value="GLL3345 PROTEIN"/>
    <property type="match status" value="1"/>
</dbReference>
<name>A0AB36TGV1_ACETH</name>
<organism evidence="1 2">
    <name type="scientific">Acetivibrio thermocellus AD2</name>
    <dbReference type="NCBI Taxonomy" id="1138384"/>
    <lineage>
        <taxon>Bacteria</taxon>
        <taxon>Bacillati</taxon>
        <taxon>Bacillota</taxon>
        <taxon>Clostridia</taxon>
        <taxon>Eubacteriales</taxon>
        <taxon>Oscillospiraceae</taxon>
        <taxon>Acetivibrio</taxon>
    </lineage>
</organism>
<reference evidence="1 2" key="1">
    <citation type="submission" date="2017-09" db="EMBL/GenBank/DDBJ databases">
        <title>Evaluation of Pacific Biosciences Sequencing Technology to Finishing C. thermocellum Genome Sequences.</title>
        <authorList>
            <person name="Brown S."/>
        </authorList>
    </citation>
    <scope>NUCLEOTIDE SEQUENCE [LARGE SCALE GENOMIC DNA]</scope>
    <source>
        <strain evidence="1 2">AD2</strain>
    </source>
</reference>
<proteinExistence type="predicted"/>
<dbReference type="EMBL" id="PDBW01000001">
    <property type="protein sequence ID" value="PFH02811.1"/>
    <property type="molecule type" value="Genomic_DNA"/>
</dbReference>
<accession>A0AB36TGV1</accession>
<dbReference type="AlphaFoldDB" id="A0AB36TGV1"/>